<keyword evidence="1" id="KW-0472">Membrane</keyword>
<feature type="transmembrane region" description="Helical" evidence="1">
    <location>
        <begin position="54"/>
        <end position="73"/>
    </location>
</feature>
<evidence type="ECO:0000313" key="3">
    <source>
        <dbReference type="EMBL" id="BCT76914.1"/>
    </source>
</evidence>
<keyword evidence="1" id="KW-0812">Transmembrane</keyword>
<accession>A0ABM7PXC2</accession>
<name>A0ABM7PXC2_SINCY</name>
<keyword evidence="1" id="KW-1133">Transmembrane helix</keyword>
<dbReference type="Proteomes" id="UP001319861">
    <property type="component" value="Chromosome"/>
</dbReference>
<evidence type="ECO:0000313" key="4">
    <source>
        <dbReference type="Proteomes" id="UP001319861"/>
    </source>
</evidence>
<proteinExistence type="predicted"/>
<feature type="transmembrane region" description="Helical" evidence="1">
    <location>
        <begin position="197"/>
        <end position="217"/>
    </location>
</feature>
<protein>
    <recommendedName>
        <fullName evidence="2">Low molecular weight protein antigen 6 PH domain-containing protein</fullName>
    </recommendedName>
</protein>
<evidence type="ECO:0000259" key="2">
    <source>
        <dbReference type="Pfam" id="PF10756"/>
    </source>
</evidence>
<feature type="domain" description="Low molecular weight protein antigen 6 PH" evidence="2">
    <location>
        <begin position="74"/>
        <end position="138"/>
    </location>
</feature>
<organism evidence="3 4">
    <name type="scientific">Sinomonas cyclohexanicum</name>
    <name type="common">Corynebacterium cyclohexanicum</name>
    <dbReference type="NCBI Taxonomy" id="322009"/>
    <lineage>
        <taxon>Bacteria</taxon>
        <taxon>Bacillati</taxon>
        <taxon>Actinomycetota</taxon>
        <taxon>Actinomycetes</taxon>
        <taxon>Micrococcales</taxon>
        <taxon>Micrococcaceae</taxon>
        <taxon>Sinomonas</taxon>
    </lineage>
</organism>
<dbReference type="Pfam" id="PF10756">
    <property type="entry name" value="bPH_6"/>
    <property type="match status" value="1"/>
</dbReference>
<keyword evidence="4" id="KW-1185">Reference proteome</keyword>
<evidence type="ECO:0000256" key="1">
    <source>
        <dbReference type="SAM" id="Phobius"/>
    </source>
</evidence>
<gene>
    <name evidence="3" type="ORF">SCMU_27560</name>
</gene>
<sequence>MHPTSCIMGGMSALQHAGPTDVFKARSNRLLAIALWVLAALGLVVTIVQAGLPGLRYIAPLALMAWIAWALFWRPAVVVSDAGVELVNPVRRIGVPWEALAFVDTKYALTLGTGAGRFTAWAAPGPGAMGARRARPEHLTGLPESSYGPEHTVRPGDLGNTVSGQAAILVRRRWAEEVARGAVETGRVEETPVLRTVAWGILALGVVLAAATIITFVV</sequence>
<feature type="transmembrane region" description="Helical" evidence="1">
    <location>
        <begin position="30"/>
        <end position="48"/>
    </location>
</feature>
<reference evidence="3 4" key="1">
    <citation type="journal article" date="2021" name="J. Biosci. Bioeng.">
        <title>Identification and characterization of a chc gene cluster responsible for the aromatization pathway of cyclohexanecarboxylate degradation in Sinomonas cyclohexanicum ATCC 51369.</title>
        <authorList>
            <person name="Yamamoto T."/>
            <person name="Hasegawa Y."/>
            <person name="Lau P.C.K."/>
            <person name="Iwaki H."/>
        </authorList>
    </citation>
    <scope>NUCLEOTIDE SEQUENCE [LARGE SCALE GENOMIC DNA]</scope>
    <source>
        <strain evidence="3 4">ATCC 51369</strain>
    </source>
</reference>
<dbReference type="InterPro" id="IPR019692">
    <property type="entry name" value="CFP-6_PH"/>
</dbReference>
<dbReference type="EMBL" id="AP024525">
    <property type="protein sequence ID" value="BCT76914.1"/>
    <property type="molecule type" value="Genomic_DNA"/>
</dbReference>